<name>A0A1G9QWK0_9FLAO</name>
<feature type="transmembrane region" description="Helical" evidence="5">
    <location>
        <begin position="53"/>
        <end position="72"/>
    </location>
</feature>
<dbReference type="Pfam" id="PF09685">
    <property type="entry name" value="MamF_MmsF"/>
    <property type="match status" value="1"/>
</dbReference>
<dbReference type="EMBL" id="FNGV01000005">
    <property type="protein sequence ID" value="SDM14615.1"/>
    <property type="molecule type" value="Genomic_DNA"/>
</dbReference>
<dbReference type="Proteomes" id="UP000199440">
    <property type="component" value="Unassembled WGS sequence"/>
</dbReference>
<keyword evidence="2 5" id="KW-0812">Transmembrane</keyword>
<feature type="transmembrane region" description="Helical" evidence="5">
    <location>
        <begin position="23"/>
        <end position="41"/>
    </location>
</feature>
<comment type="subcellular location">
    <subcellularLocation>
        <location evidence="1">Membrane</location>
        <topology evidence="1">Multi-pass membrane protein</topology>
    </subcellularLocation>
</comment>
<accession>A0A1G9QWK0</accession>
<proteinExistence type="predicted"/>
<evidence type="ECO:0000313" key="6">
    <source>
        <dbReference type="EMBL" id="SDM14615.1"/>
    </source>
</evidence>
<evidence type="ECO:0000256" key="5">
    <source>
        <dbReference type="SAM" id="Phobius"/>
    </source>
</evidence>
<evidence type="ECO:0000256" key="3">
    <source>
        <dbReference type="ARBA" id="ARBA00022989"/>
    </source>
</evidence>
<organism evidence="6 7">
    <name type="scientific">Kriegella aquimaris</name>
    <dbReference type="NCBI Taxonomy" id="192904"/>
    <lineage>
        <taxon>Bacteria</taxon>
        <taxon>Pseudomonadati</taxon>
        <taxon>Bacteroidota</taxon>
        <taxon>Flavobacteriia</taxon>
        <taxon>Flavobacteriales</taxon>
        <taxon>Flavobacteriaceae</taxon>
        <taxon>Kriegella</taxon>
    </lineage>
</organism>
<evidence type="ECO:0000256" key="1">
    <source>
        <dbReference type="ARBA" id="ARBA00004141"/>
    </source>
</evidence>
<evidence type="ECO:0000313" key="7">
    <source>
        <dbReference type="Proteomes" id="UP000199440"/>
    </source>
</evidence>
<dbReference type="OrthoDB" id="6400719at2"/>
<dbReference type="InterPro" id="IPR019109">
    <property type="entry name" value="MamF_MmsF"/>
</dbReference>
<evidence type="ECO:0000256" key="2">
    <source>
        <dbReference type="ARBA" id="ARBA00022692"/>
    </source>
</evidence>
<keyword evidence="3 5" id="KW-1133">Transmembrane helix</keyword>
<gene>
    <name evidence="6" type="ORF">SAMN04488514_105212</name>
</gene>
<evidence type="ECO:0000256" key="4">
    <source>
        <dbReference type="ARBA" id="ARBA00023136"/>
    </source>
</evidence>
<keyword evidence="7" id="KW-1185">Reference proteome</keyword>
<dbReference type="STRING" id="192904.SAMN04488514_105212"/>
<sequence>METTRTKSQNAEAATANEESKRIAVIAYITFIGLIIAFVMNNDKKQDFASYHIRQSLGLCITGLALGVIGVIPILGWIINIIGIFVLLYMWIMALMNAINEKEKPAPILGKKYEEWFKNI</sequence>
<protein>
    <recommendedName>
        <fullName evidence="8">Chloroplast import component protein (Tic20)</fullName>
    </recommendedName>
</protein>
<dbReference type="RefSeq" id="WP_089889515.1">
    <property type="nucleotide sequence ID" value="NZ_FNGV01000005.1"/>
</dbReference>
<dbReference type="AlphaFoldDB" id="A0A1G9QWK0"/>
<keyword evidence="4 5" id="KW-0472">Membrane</keyword>
<reference evidence="6 7" key="1">
    <citation type="submission" date="2016-10" db="EMBL/GenBank/DDBJ databases">
        <authorList>
            <person name="de Groot N.N."/>
        </authorList>
    </citation>
    <scope>NUCLEOTIDE SEQUENCE [LARGE SCALE GENOMIC DNA]</scope>
    <source>
        <strain evidence="6 7">DSM 19886</strain>
    </source>
</reference>
<evidence type="ECO:0008006" key="8">
    <source>
        <dbReference type="Google" id="ProtNLM"/>
    </source>
</evidence>